<organism evidence="2">
    <name type="scientific">Arion vulgaris</name>
    <dbReference type="NCBI Taxonomy" id="1028688"/>
    <lineage>
        <taxon>Eukaryota</taxon>
        <taxon>Metazoa</taxon>
        <taxon>Spiralia</taxon>
        <taxon>Lophotrochozoa</taxon>
        <taxon>Mollusca</taxon>
        <taxon>Gastropoda</taxon>
        <taxon>Heterobranchia</taxon>
        <taxon>Euthyneura</taxon>
        <taxon>Panpulmonata</taxon>
        <taxon>Eupulmonata</taxon>
        <taxon>Stylommatophora</taxon>
        <taxon>Helicina</taxon>
        <taxon>Arionoidea</taxon>
        <taxon>Arionidae</taxon>
        <taxon>Arion</taxon>
    </lineage>
</organism>
<accession>A0A0B6YLH2</accession>
<proteinExistence type="predicted"/>
<evidence type="ECO:0000313" key="2">
    <source>
        <dbReference type="EMBL" id="CEK57022.1"/>
    </source>
</evidence>
<feature type="non-terminal residue" evidence="2">
    <location>
        <position position="128"/>
    </location>
</feature>
<protein>
    <submittedName>
        <fullName evidence="2">Uncharacterized protein</fullName>
    </submittedName>
</protein>
<feature type="non-terminal residue" evidence="2">
    <location>
        <position position="1"/>
    </location>
</feature>
<dbReference type="EMBL" id="HACG01010157">
    <property type="protein sequence ID" value="CEK57022.1"/>
    <property type="molecule type" value="Transcribed_RNA"/>
</dbReference>
<reference evidence="2" key="1">
    <citation type="submission" date="2014-12" db="EMBL/GenBank/DDBJ databases">
        <title>Insight into the proteome of Arion vulgaris.</title>
        <authorList>
            <person name="Aradska J."/>
            <person name="Bulat T."/>
            <person name="Smidak R."/>
            <person name="Sarate P."/>
            <person name="Gangsoo J."/>
            <person name="Sialana F."/>
            <person name="Bilban M."/>
            <person name="Lubec G."/>
        </authorList>
    </citation>
    <scope>NUCLEOTIDE SEQUENCE</scope>
    <source>
        <tissue evidence="2">Skin</tissue>
    </source>
</reference>
<evidence type="ECO:0000256" key="1">
    <source>
        <dbReference type="SAM" id="MobiDB-lite"/>
    </source>
</evidence>
<feature type="region of interest" description="Disordered" evidence="1">
    <location>
        <begin position="66"/>
        <end position="128"/>
    </location>
</feature>
<gene>
    <name evidence="2" type="primary">ORF29104</name>
</gene>
<sequence length="128" mass="14498">KLPDEMKNQFSHSLLYDQNPNRRYASLLTNNSNLPYIFSNNDSDNSTKLQNVQTLSSYSANELRKFSVSPSDNRPASCVYANLSPTSNIKKQPVPLEKRSSVDTPEIRSLSCELARRSSSPYQRPRAN</sequence>
<name>A0A0B6YLH2_9EUPU</name>
<dbReference type="AlphaFoldDB" id="A0A0B6YLH2"/>